<sequence>MARAKRTDRQAQHRLSWQQRHTISVEAERIMDHQEDLRNEVRGLLRII</sequence>
<gene>
    <name evidence="1" type="ORF">ABA31_03860</name>
</gene>
<organism evidence="1 2">
    <name type="scientific">Agrococcus baldri</name>
    <dbReference type="NCBI Taxonomy" id="153730"/>
    <lineage>
        <taxon>Bacteria</taxon>
        <taxon>Bacillati</taxon>
        <taxon>Actinomycetota</taxon>
        <taxon>Actinomycetes</taxon>
        <taxon>Micrococcales</taxon>
        <taxon>Microbacteriaceae</taxon>
        <taxon>Agrococcus</taxon>
    </lineage>
</organism>
<dbReference type="AlphaFoldDB" id="A0AA87UR13"/>
<proteinExistence type="predicted"/>
<reference evidence="1 2" key="1">
    <citation type="submission" date="2019-07" db="EMBL/GenBank/DDBJ databases">
        <title>Whole genome shotgun sequence of Agrococcus baldri NBRC 103055.</title>
        <authorList>
            <person name="Hosoyama A."/>
            <person name="Uohara A."/>
            <person name="Ohji S."/>
            <person name="Ichikawa N."/>
        </authorList>
    </citation>
    <scope>NUCLEOTIDE SEQUENCE [LARGE SCALE GENOMIC DNA]</scope>
    <source>
        <strain evidence="1 2">NBRC 103055</strain>
    </source>
</reference>
<accession>A0AA87UR13</accession>
<dbReference type="Proteomes" id="UP000321749">
    <property type="component" value="Unassembled WGS sequence"/>
</dbReference>
<protein>
    <submittedName>
        <fullName evidence="1">Uncharacterized protein</fullName>
    </submittedName>
</protein>
<dbReference type="RefSeq" id="WP_186808072.1">
    <property type="nucleotide sequence ID" value="NZ_BJUU01000002.1"/>
</dbReference>
<evidence type="ECO:0000313" key="1">
    <source>
        <dbReference type="EMBL" id="GEK79035.1"/>
    </source>
</evidence>
<evidence type="ECO:0000313" key="2">
    <source>
        <dbReference type="Proteomes" id="UP000321749"/>
    </source>
</evidence>
<keyword evidence="2" id="KW-1185">Reference proteome</keyword>
<comment type="caution">
    <text evidence="1">The sequence shown here is derived from an EMBL/GenBank/DDBJ whole genome shotgun (WGS) entry which is preliminary data.</text>
</comment>
<dbReference type="EMBL" id="BJUU01000002">
    <property type="protein sequence ID" value="GEK79035.1"/>
    <property type="molecule type" value="Genomic_DNA"/>
</dbReference>
<name>A0AA87UR13_9MICO</name>